<evidence type="ECO:0000313" key="1">
    <source>
        <dbReference type="EMBL" id="PTQ74584.1"/>
    </source>
</evidence>
<dbReference type="AlphaFoldDB" id="A0A2T5HSN9"/>
<comment type="caution">
    <text evidence="1">The sequence shown here is derived from an EMBL/GenBank/DDBJ whole genome shotgun (WGS) entry which is preliminary data.</text>
</comment>
<gene>
    <name evidence="1" type="ORF">C8N42_104229</name>
</gene>
<evidence type="ECO:0000313" key="2">
    <source>
        <dbReference type="Proteomes" id="UP000244077"/>
    </source>
</evidence>
<name>A0A2T5HSN9_9RHOB</name>
<organism evidence="1 2">
    <name type="scientific">Celeribacter persicus</name>
    <dbReference type="NCBI Taxonomy" id="1651082"/>
    <lineage>
        <taxon>Bacteria</taxon>
        <taxon>Pseudomonadati</taxon>
        <taxon>Pseudomonadota</taxon>
        <taxon>Alphaproteobacteria</taxon>
        <taxon>Rhodobacterales</taxon>
        <taxon>Roseobacteraceae</taxon>
        <taxon>Celeribacter</taxon>
    </lineage>
</organism>
<proteinExistence type="predicted"/>
<dbReference type="EMBL" id="QAOH01000004">
    <property type="protein sequence ID" value="PTQ74584.1"/>
    <property type="molecule type" value="Genomic_DNA"/>
</dbReference>
<sequence>MGRELGLYLAARTKRGLVQRVEIFTNGPGRVNGIDLCGSHSSFGVGFCLFASASIRLASMAMRCPLTRPSSMQRATVVSNKCRSSSLSQNRPCRFLEKVE</sequence>
<dbReference type="Proteomes" id="UP000244077">
    <property type="component" value="Unassembled WGS sequence"/>
</dbReference>
<keyword evidence="2" id="KW-1185">Reference proteome</keyword>
<reference evidence="1 2" key="1">
    <citation type="submission" date="2018-04" db="EMBL/GenBank/DDBJ databases">
        <title>Genomic Encyclopedia of Archaeal and Bacterial Type Strains, Phase II (KMG-II): from individual species to whole genera.</title>
        <authorList>
            <person name="Goeker M."/>
        </authorList>
    </citation>
    <scope>NUCLEOTIDE SEQUENCE [LARGE SCALE GENOMIC DNA]</scope>
    <source>
        <strain evidence="1 2">DSM 100434</strain>
    </source>
</reference>
<protein>
    <submittedName>
        <fullName evidence="1">Uncharacterized protein</fullName>
    </submittedName>
</protein>
<accession>A0A2T5HSN9</accession>